<evidence type="ECO:0000313" key="2">
    <source>
        <dbReference type="Proteomes" id="UP000005475"/>
    </source>
</evidence>
<gene>
    <name evidence="1" type="ORF">BACOVA_00947</name>
</gene>
<sequence length="42" mass="4989">MGKIIRFCTELANRPQFVDKLDFILFSSNLKLLFPIWEDNTN</sequence>
<proteinExistence type="predicted"/>
<reference evidence="1 2" key="1">
    <citation type="submission" date="2007-03" db="EMBL/GenBank/DDBJ databases">
        <authorList>
            <person name="Fulton L."/>
            <person name="Clifton S."/>
            <person name="Fulton B."/>
            <person name="Xu J."/>
            <person name="Minx P."/>
            <person name="Pepin K.H."/>
            <person name="Johnson M."/>
            <person name="Thiruvilangam P."/>
            <person name="Bhonagiri V."/>
            <person name="Nash W.E."/>
            <person name="Mardis E.R."/>
            <person name="Wilson R.K."/>
        </authorList>
    </citation>
    <scope>NUCLEOTIDE SEQUENCE [LARGE SCALE GENOMIC DNA]</scope>
    <source>
        <strain evidence="2">ATCC 8483 / DSM 1896 / JCM 5824 / BCRC 10623 / CCUG 4943 / NCTC 11153</strain>
    </source>
</reference>
<dbReference type="EMBL" id="AAXF02000039">
    <property type="protein sequence ID" value="EDO13413.1"/>
    <property type="molecule type" value="Genomic_DNA"/>
</dbReference>
<dbReference type="AlphaFoldDB" id="A0AAN3DBL5"/>
<dbReference type="Proteomes" id="UP000005475">
    <property type="component" value="Unassembled WGS sequence"/>
</dbReference>
<name>A0AAN3DBL5_BACO1</name>
<organism evidence="1 2">
    <name type="scientific">Bacteroides ovatus (strain ATCC 8483 / DSM 1896 / JCM 5824 / BCRC 10623 / CCUG 4943 / NCTC 11153)</name>
    <dbReference type="NCBI Taxonomy" id="411476"/>
    <lineage>
        <taxon>Bacteria</taxon>
        <taxon>Pseudomonadati</taxon>
        <taxon>Bacteroidota</taxon>
        <taxon>Bacteroidia</taxon>
        <taxon>Bacteroidales</taxon>
        <taxon>Bacteroidaceae</taxon>
        <taxon>Bacteroides</taxon>
    </lineage>
</organism>
<protein>
    <submittedName>
        <fullName evidence="1">Uncharacterized protein</fullName>
    </submittedName>
</protein>
<comment type="caution">
    <text evidence="1">The sequence shown here is derived from an EMBL/GenBank/DDBJ whole genome shotgun (WGS) entry which is preliminary data.</text>
</comment>
<evidence type="ECO:0000313" key="1">
    <source>
        <dbReference type="EMBL" id="EDO13413.1"/>
    </source>
</evidence>
<reference evidence="2" key="2">
    <citation type="submission" date="2007-04" db="EMBL/GenBank/DDBJ databases">
        <title>Draft genome sequence of Bacteroides ovatus (ATCC 8483).</title>
        <authorList>
            <person name="Sudarsanam P."/>
            <person name="Ley R."/>
            <person name="Guruge J."/>
            <person name="Turnbaugh P.J."/>
            <person name="Mahowald M."/>
            <person name="Liep D."/>
            <person name="Gordon J."/>
        </authorList>
    </citation>
    <scope>NUCLEOTIDE SEQUENCE [LARGE SCALE GENOMIC DNA]</scope>
    <source>
        <strain evidence="2">ATCC 8483 / DSM 1896 / JCM 5824 / BCRC 10623 / CCUG 4943 / NCTC 11153</strain>
    </source>
</reference>
<accession>A0AAN3DBL5</accession>